<dbReference type="SUPFAM" id="SSF53098">
    <property type="entry name" value="Ribonuclease H-like"/>
    <property type="match status" value="1"/>
</dbReference>
<dbReference type="GO" id="GO:0003887">
    <property type="term" value="F:DNA-directed DNA polymerase activity"/>
    <property type="evidence" value="ECO:0007669"/>
    <property type="project" value="UniProtKB-EC"/>
</dbReference>
<dbReference type="InterPro" id="IPR012337">
    <property type="entry name" value="RNaseH-like_sf"/>
</dbReference>
<organism evidence="6 7">
    <name type="scientific">Brevibacillus laterosporus</name>
    <name type="common">Bacillus laterosporus</name>
    <dbReference type="NCBI Taxonomy" id="1465"/>
    <lineage>
        <taxon>Bacteria</taxon>
        <taxon>Bacillati</taxon>
        <taxon>Bacillota</taxon>
        <taxon>Bacilli</taxon>
        <taxon>Bacillales</taxon>
        <taxon>Paenibacillaceae</taxon>
        <taxon>Brevibacillus</taxon>
    </lineage>
</organism>
<dbReference type="CDD" id="cd06139">
    <property type="entry name" value="DNA_polA_I_Ecoli_like_exo"/>
    <property type="match status" value="1"/>
</dbReference>
<protein>
    <recommendedName>
        <fullName evidence="2">DNA-directed DNA polymerase</fullName>
        <ecNumber evidence="2">2.7.7.7</ecNumber>
    </recommendedName>
</protein>
<dbReference type="GO" id="GO:0006261">
    <property type="term" value="P:DNA-templated DNA replication"/>
    <property type="evidence" value="ECO:0007669"/>
    <property type="project" value="InterPro"/>
</dbReference>
<dbReference type="Proteomes" id="UP001077662">
    <property type="component" value="Unassembled WGS sequence"/>
</dbReference>
<evidence type="ECO:0000256" key="1">
    <source>
        <dbReference type="ARBA" id="ARBA00007705"/>
    </source>
</evidence>
<dbReference type="PANTHER" id="PTHR10133:SF27">
    <property type="entry name" value="DNA POLYMERASE NU"/>
    <property type="match status" value="1"/>
</dbReference>
<evidence type="ECO:0000256" key="3">
    <source>
        <dbReference type="ARBA" id="ARBA00022705"/>
    </source>
</evidence>
<dbReference type="InterPro" id="IPR043502">
    <property type="entry name" value="DNA/RNA_pol_sf"/>
</dbReference>
<dbReference type="InterPro" id="IPR002298">
    <property type="entry name" value="DNA_polymerase_A"/>
</dbReference>
<dbReference type="GO" id="GO:0003677">
    <property type="term" value="F:DNA binding"/>
    <property type="evidence" value="ECO:0007669"/>
    <property type="project" value="InterPro"/>
</dbReference>
<comment type="catalytic activity">
    <reaction evidence="4">
        <text>DNA(n) + a 2'-deoxyribonucleoside 5'-triphosphate = DNA(n+1) + diphosphate</text>
        <dbReference type="Rhea" id="RHEA:22508"/>
        <dbReference type="Rhea" id="RHEA-COMP:17339"/>
        <dbReference type="Rhea" id="RHEA-COMP:17340"/>
        <dbReference type="ChEBI" id="CHEBI:33019"/>
        <dbReference type="ChEBI" id="CHEBI:61560"/>
        <dbReference type="ChEBI" id="CHEBI:173112"/>
        <dbReference type="EC" id="2.7.7.7"/>
    </reaction>
</comment>
<evidence type="ECO:0000259" key="5">
    <source>
        <dbReference type="Pfam" id="PF00476"/>
    </source>
</evidence>
<evidence type="ECO:0000256" key="4">
    <source>
        <dbReference type="ARBA" id="ARBA00049244"/>
    </source>
</evidence>
<dbReference type="Pfam" id="PF00476">
    <property type="entry name" value="DNA_pol_A"/>
    <property type="match status" value="1"/>
</dbReference>
<comment type="similarity">
    <text evidence="1">Belongs to the DNA polymerase type-A family.</text>
</comment>
<name>A0AAP3GAD8_BRELA</name>
<proteinExistence type="inferred from homology"/>
<feature type="domain" description="DNA-directed DNA polymerase family A palm" evidence="5">
    <location>
        <begin position="428"/>
        <end position="558"/>
    </location>
</feature>
<dbReference type="Gene3D" id="1.20.1060.10">
    <property type="entry name" value="Taq DNA Polymerase, Chain T, domain 4"/>
    <property type="match status" value="1"/>
</dbReference>
<dbReference type="GO" id="GO:0006302">
    <property type="term" value="P:double-strand break repair"/>
    <property type="evidence" value="ECO:0007669"/>
    <property type="project" value="TreeGrafter"/>
</dbReference>
<dbReference type="AlphaFoldDB" id="A0AAP3GAD8"/>
<dbReference type="EMBL" id="JAPTNE010000089">
    <property type="protein sequence ID" value="MCZ0810468.1"/>
    <property type="molecule type" value="Genomic_DNA"/>
</dbReference>
<gene>
    <name evidence="6" type="ORF">O0554_26925</name>
</gene>
<sequence length="569" mass="64507">MADATKRKSAATETIEQAWARVGAQKLSDKERVIYETAKTAFFSGAIGRLSEKKLAKDEVLEMGRRVLRQRDAEAREERIAEVLASKPDNYFILTDDTQLPAFVERLREEVRRQRAEWADRFRKLGVESMTAGDFEGTGVDAYIDLSIGFSIWLPLLNEGYYLPYGHVDGFDVPNAFRAGDPQLTRSKVLAAITPYLSRPEHGKTFHMGSARYDLHVARNDGYTIKGCVWDTLDAMNDLNEHEEAYGLKPLVAKYGRWFGLPGPIYTFEDLFGNRSPAPFNTELVGIYAIKDVLYGWKLFEWQFETMAKTGRLLECYAEIDSKLPETDVFMARCGFEIDLETMHGLSVEFEEKLAEARRQLFDAYEIDDAFVRKMDRTINAKKVADWIAAQTKRITRRDENAAKQQAIIAELEAQSKTKLKKYENARQQLAKYLAEDLAPADEEHAPIFVDDAEFKLTNGNHIAYLIYDHVGIRDRTHLVKRGKVRSTAADVLEMYYKDEEALAPLATVAVYEKLLSTYVNKIPNALEPDGRLHSEFKAGGTATGRYSSSGYNGRPIDILDEFKTGVVA</sequence>
<dbReference type="Gene3D" id="3.30.420.10">
    <property type="entry name" value="Ribonuclease H-like superfamily/Ribonuclease H"/>
    <property type="match status" value="1"/>
</dbReference>
<dbReference type="InterPro" id="IPR001098">
    <property type="entry name" value="DNA-dir_DNA_pol_A_palm_dom"/>
</dbReference>
<comment type="caution">
    <text evidence="6">The sequence shown here is derived from an EMBL/GenBank/DDBJ whole genome shotgun (WGS) entry which is preliminary data.</text>
</comment>
<dbReference type="PANTHER" id="PTHR10133">
    <property type="entry name" value="DNA POLYMERASE I"/>
    <property type="match status" value="1"/>
</dbReference>
<reference evidence="6" key="1">
    <citation type="submission" date="2022-09" db="EMBL/GenBank/DDBJ databases">
        <title>Genome analysis and characterization of larvicidal activity of Brevibacillus strains.</title>
        <authorList>
            <person name="Patrusheva E.V."/>
            <person name="Izotova A.O."/>
            <person name="Toshchakov S.V."/>
            <person name="Sineoky S.P."/>
        </authorList>
    </citation>
    <scope>NUCLEOTIDE SEQUENCE</scope>
    <source>
        <strain evidence="6">VKPM_B-13247</strain>
    </source>
</reference>
<evidence type="ECO:0000313" key="7">
    <source>
        <dbReference type="Proteomes" id="UP001077662"/>
    </source>
</evidence>
<evidence type="ECO:0000313" key="6">
    <source>
        <dbReference type="EMBL" id="MCZ0810468.1"/>
    </source>
</evidence>
<dbReference type="InterPro" id="IPR036397">
    <property type="entry name" value="RNaseH_sf"/>
</dbReference>
<keyword evidence="3" id="KW-0235">DNA replication</keyword>
<accession>A0AAP3GAD8</accession>
<dbReference type="SUPFAM" id="SSF56672">
    <property type="entry name" value="DNA/RNA polymerases"/>
    <property type="match status" value="1"/>
</dbReference>
<dbReference type="RefSeq" id="WP_258435106.1">
    <property type="nucleotide sequence ID" value="NZ_JANSGW010000089.1"/>
</dbReference>
<dbReference type="EC" id="2.7.7.7" evidence="2"/>
<evidence type="ECO:0000256" key="2">
    <source>
        <dbReference type="ARBA" id="ARBA00012417"/>
    </source>
</evidence>